<dbReference type="EC" id="3.6.1.23" evidence="6"/>
<dbReference type="InterPro" id="IPR033704">
    <property type="entry name" value="dUTPase_trimeric"/>
</dbReference>
<dbReference type="GO" id="GO:0006226">
    <property type="term" value="P:dUMP biosynthetic process"/>
    <property type="evidence" value="ECO:0007669"/>
    <property type="project" value="UniProtKB-UniRule"/>
</dbReference>
<dbReference type="GO" id="GO:0004170">
    <property type="term" value="F:dUTP diphosphatase activity"/>
    <property type="evidence" value="ECO:0007669"/>
    <property type="project" value="UniProtKB-UniRule"/>
</dbReference>
<keyword evidence="4 6" id="KW-0378">Hydrolase</keyword>
<evidence type="ECO:0000259" key="7">
    <source>
        <dbReference type="Pfam" id="PF00692"/>
    </source>
</evidence>
<keyword evidence="6" id="KW-0479">Metal-binding</keyword>
<dbReference type="SUPFAM" id="SSF51283">
    <property type="entry name" value="dUTPase-like"/>
    <property type="match status" value="1"/>
</dbReference>
<sequence>MNVITTDNIKKNNTSYSLYSNNNYTLKPKTLQYIHTGVNISIPNNNFGLLTSTKYKIMGGVIDSDYRGEIVVMIYNIYDECICVSKGDEICRMYVVSICTPELVMGLDQQEGNKGLYFMGLDQQEGNKGLYVIVDELEEGVKGLDQQEGNKGLYFMVGL</sequence>
<comment type="function">
    <text evidence="6">Involved in nucleotide metabolism via production of dUMP, the immediate precursor of thymidine nucleotides, and decreases the intracellular concentration of dUTP so that uracil cannot be incorporated into DNA.</text>
</comment>
<protein>
    <recommendedName>
        <fullName evidence="6">Deoxyuridine 5'-triphosphate nucleotidohydrolase</fullName>
        <shortName evidence="6">dUTPase</shortName>
        <ecNumber evidence="6">3.6.1.23</ecNumber>
    </recommendedName>
    <alternativeName>
        <fullName evidence="6">dUTP pyrophosphatase</fullName>
    </alternativeName>
</protein>
<accession>A0A4Q9LJC2</accession>
<evidence type="ECO:0000256" key="4">
    <source>
        <dbReference type="ARBA" id="ARBA00022801"/>
    </source>
</evidence>
<dbReference type="InterPro" id="IPR008181">
    <property type="entry name" value="dUTPase"/>
</dbReference>
<keyword evidence="6" id="KW-0460">Magnesium</keyword>
<dbReference type="OrthoDB" id="10261072at2759"/>
<proteinExistence type="inferred from homology"/>
<dbReference type="Proteomes" id="UP000292282">
    <property type="component" value="Unassembled WGS sequence"/>
</dbReference>
<evidence type="ECO:0000313" key="8">
    <source>
        <dbReference type="EMBL" id="TBU08308.1"/>
    </source>
</evidence>
<evidence type="ECO:0000256" key="6">
    <source>
        <dbReference type="RuleBase" id="RU367024"/>
    </source>
</evidence>
<evidence type="ECO:0000256" key="1">
    <source>
        <dbReference type="ARBA" id="ARBA00005142"/>
    </source>
</evidence>
<reference evidence="8 9" key="1">
    <citation type="submission" date="2017-12" db="EMBL/GenBank/DDBJ databases">
        <authorList>
            <person name="Pombert J.-F."/>
            <person name="Haag K.L."/>
            <person name="Ebert D."/>
        </authorList>
    </citation>
    <scope>NUCLEOTIDE SEQUENCE [LARGE SCALE GENOMIC DNA]</scope>
    <source>
        <strain evidence="8">IL-G-3</strain>
    </source>
</reference>
<evidence type="ECO:0000256" key="5">
    <source>
        <dbReference type="ARBA" id="ARBA00023080"/>
    </source>
</evidence>
<dbReference type="GO" id="GO:0000287">
    <property type="term" value="F:magnesium ion binding"/>
    <property type="evidence" value="ECO:0007669"/>
    <property type="project" value="UniProtKB-UniRule"/>
</dbReference>
<evidence type="ECO:0000256" key="2">
    <source>
        <dbReference type="ARBA" id="ARBA00006581"/>
    </source>
</evidence>
<feature type="domain" description="dUTPase-like" evidence="7">
    <location>
        <begin position="14"/>
        <end position="105"/>
    </location>
</feature>
<comment type="caution">
    <text evidence="8">The sequence shown here is derived from an EMBL/GenBank/DDBJ whole genome shotgun (WGS) entry which is preliminary data.</text>
</comment>
<dbReference type="Gene3D" id="2.70.40.10">
    <property type="match status" value="1"/>
</dbReference>
<keyword evidence="5 6" id="KW-0546">Nucleotide metabolism</keyword>
<comment type="similarity">
    <text evidence="2 6">Belongs to the dUTPase family.</text>
</comment>
<name>A0A4Q9LJC2_9MICR</name>
<keyword evidence="9" id="KW-1185">Reference proteome</keyword>
<comment type="cofactor">
    <cofactor evidence="6">
        <name>Mg(2+)</name>
        <dbReference type="ChEBI" id="CHEBI:18420"/>
    </cofactor>
</comment>
<comment type="subunit">
    <text evidence="3 6">Homotrimer.</text>
</comment>
<dbReference type="STRING" id="1176355.A0A4Q9LJC2"/>
<comment type="pathway">
    <text evidence="1 6">Pyrimidine metabolism; dUMP biosynthesis; dUMP from dCTP (dUTP route): step 2/2.</text>
</comment>
<dbReference type="Pfam" id="PF00692">
    <property type="entry name" value="dUTPase"/>
    <property type="match status" value="1"/>
</dbReference>
<dbReference type="UniPathway" id="UPA00610">
    <property type="reaction ID" value="UER00666"/>
</dbReference>
<evidence type="ECO:0000256" key="3">
    <source>
        <dbReference type="ARBA" id="ARBA00011233"/>
    </source>
</evidence>
<dbReference type="AlphaFoldDB" id="A0A4Q9LJC2"/>
<dbReference type="EMBL" id="PITK01002279">
    <property type="protein sequence ID" value="TBU08308.1"/>
    <property type="molecule type" value="Genomic_DNA"/>
</dbReference>
<comment type="catalytic activity">
    <reaction evidence="6">
        <text>dUTP + H2O = dUMP + diphosphate + H(+)</text>
        <dbReference type="Rhea" id="RHEA:10248"/>
        <dbReference type="ChEBI" id="CHEBI:15377"/>
        <dbReference type="ChEBI" id="CHEBI:15378"/>
        <dbReference type="ChEBI" id="CHEBI:33019"/>
        <dbReference type="ChEBI" id="CHEBI:61555"/>
        <dbReference type="ChEBI" id="CHEBI:246422"/>
        <dbReference type="EC" id="3.6.1.23"/>
    </reaction>
</comment>
<gene>
    <name evidence="8" type="ORF">CWI38_2279p0020</name>
</gene>
<dbReference type="PANTHER" id="PTHR11241">
    <property type="entry name" value="DEOXYURIDINE 5'-TRIPHOSPHATE NUCLEOTIDOHYDROLASE"/>
    <property type="match status" value="1"/>
</dbReference>
<dbReference type="CDD" id="cd07557">
    <property type="entry name" value="trimeric_dUTPase"/>
    <property type="match status" value="1"/>
</dbReference>
<evidence type="ECO:0000313" key="9">
    <source>
        <dbReference type="Proteomes" id="UP000292282"/>
    </source>
</evidence>
<dbReference type="VEuPathDB" id="MicrosporidiaDB:CWI38_2279p0020"/>
<dbReference type="PANTHER" id="PTHR11241:SF0">
    <property type="entry name" value="DEOXYURIDINE 5'-TRIPHOSPHATE NUCLEOTIDOHYDROLASE"/>
    <property type="match status" value="1"/>
</dbReference>
<dbReference type="InterPro" id="IPR029054">
    <property type="entry name" value="dUTPase-like"/>
</dbReference>
<dbReference type="GO" id="GO:0046081">
    <property type="term" value="P:dUTP catabolic process"/>
    <property type="evidence" value="ECO:0007669"/>
    <property type="project" value="UniProtKB-UniRule"/>
</dbReference>
<dbReference type="InterPro" id="IPR036157">
    <property type="entry name" value="dUTPase-like_sf"/>
</dbReference>
<organism evidence="8 9">
    <name type="scientific">Hamiltosporidium tvaerminnensis</name>
    <dbReference type="NCBI Taxonomy" id="1176355"/>
    <lineage>
        <taxon>Eukaryota</taxon>
        <taxon>Fungi</taxon>
        <taxon>Fungi incertae sedis</taxon>
        <taxon>Microsporidia</taxon>
        <taxon>Dubosqiidae</taxon>
        <taxon>Hamiltosporidium</taxon>
    </lineage>
</organism>